<accession>A0A1L7XEK7</accession>
<dbReference type="STRING" id="576137.A0A1L7XEK7"/>
<reference evidence="1 2" key="1">
    <citation type="submission" date="2016-03" db="EMBL/GenBank/DDBJ databases">
        <authorList>
            <person name="Ploux O."/>
        </authorList>
    </citation>
    <scope>NUCLEOTIDE SEQUENCE [LARGE SCALE GENOMIC DNA]</scope>
    <source>
        <strain evidence="1 2">UAMH 11012</strain>
    </source>
</reference>
<evidence type="ECO:0000313" key="1">
    <source>
        <dbReference type="EMBL" id="CZR63479.1"/>
    </source>
</evidence>
<sequence>MSITYFISPFVLSFIWYYSLDHLLRSSLSHKSIFLVGNTALPLFTATYEVLEPTTFKSVSSYIWFSTLYFLGVLLAAQRLKSSTVEGYVDHTSAPVEEPTPIPPPTPIHELSIPVNPQGECPLFTAIPPEVRDDIFKYALAETFKTDPSSKHPESVSRPGCTSKRIIHTSLLQTCRRIYLETFTLPIKNKEHVFWHAPDRGPHGHRFPNLYSFEHEIWYFGLMTSWQLKLVKEVHLFTQMYWLEGQFLVFCNQPYLSQVEKLKLTIRRGDWWWNERNAPLYIHPKRTIRSGGEMLVTINREENPNTQEHFLDNACGSAFKQLPSLKELKIEFETSDDKKGELEIVVDWAKTWRFPMGGRGVLSAEGLDVKRTTWEGAMSHWSDRCPYCGAHNLAPCMNARTPDEQAECVERTERRAQ</sequence>
<name>A0A1L7XEK7_9HELO</name>
<dbReference type="OrthoDB" id="288942at2759"/>
<dbReference type="PANTHER" id="PTHR38790:SF4">
    <property type="entry name" value="2EXR DOMAIN-CONTAINING PROTEIN"/>
    <property type="match status" value="1"/>
</dbReference>
<protein>
    <submittedName>
        <fullName evidence="1">Uncharacterized protein</fullName>
    </submittedName>
</protein>
<keyword evidence="2" id="KW-1185">Reference proteome</keyword>
<proteinExistence type="predicted"/>
<dbReference type="EMBL" id="FJOG01000023">
    <property type="protein sequence ID" value="CZR63479.1"/>
    <property type="molecule type" value="Genomic_DNA"/>
</dbReference>
<evidence type="ECO:0000313" key="2">
    <source>
        <dbReference type="Proteomes" id="UP000184330"/>
    </source>
</evidence>
<organism evidence="1 2">
    <name type="scientific">Phialocephala subalpina</name>
    <dbReference type="NCBI Taxonomy" id="576137"/>
    <lineage>
        <taxon>Eukaryota</taxon>
        <taxon>Fungi</taxon>
        <taxon>Dikarya</taxon>
        <taxon>Ascomycota</taxon>
        <taxon>Pezizomycotina</taxon>
        <taxon>Leotiomycetes</taxon>
        <taxon>Helotiales</taxon>
        <taxon>Mollisiaceae</taxon>
        <taxon>Phialocephala</taxon>
        <taxon>Phialocephala fortinii species complex</taxon>
    </lineage>
</organism>
<dbReference type="AlphaFoldDB" id="A0A1L7XEK7"/>
<dbReference type="Proteomes" id="UP000184330">
    <property type="component" value="Unassembled WGS sequence"/>
</dbReference>
<dbReference type="PANTHER" id="PTHR38790">
    <property type="entry name" value="2EXR DOMAIN-CONTAINING PROTEIN-RELATED"/>
    <property type="match status" value="1"/>
</dbReference>
<gene>
    <name evidence="1" type="ORF">PAC_13376</name>
</gene>